<keyword evidence="4" id="KW-0378">Hydrolase</keyword>
<keyword evidence="1" id="KW-0732">Signal</keyword>
<proteinExistence type="predicted"/>
<keyword evidence="4" id="KW-0645">Protease</keyword>
<gene>
    <name evidence="4" type="ORF">ETAA1_36500</name>
</gene>
<reference evidence="4 5" key="1">
    <citation type="submission" date="2019-02" db="EMBL/GenBank/DDBJ databases">
        <title>Deep-cultivation of Planctomycetes and their phenomic and genomic characterization uncovers novel biology.</title>
        <authorList>
            <person name="Wiegand S."/>
            <person name="Jogler M."/>
            <person name="Boedeker C."/>
            <person name="Pinto D."/>
            <person name="Vollmers J."/>
            <person name="Rivas-Marin E."/>
            <person name="Kohn T."/>
            <person name="Peeters S.H."/>
            <person name="Heuer A."/>
            <person name="Rast P."/>
            <person name="Oberbeckmann S."/>
            <person name="Bunk B."/>
            <person name="Jeske O."/>
            <person name="Meyerdierks A."/>
            <person name="Storesund J.E."/>
            <person name="Kallscheuer N."/>
            <person name="Luecker S."/>
            <person name="Lage O.M."/>
            <person name="Pohl T."/>
            <person name="Merkel B.J."/>
            <person name="Hornburger P."/>
            <person name="Mueller R.-W."/>
            <person name="Bruemmer F."/>
            <person name="Labrenz M."/>
            <person name="Spormann A.M."/>
            <person name="Op den Camp H."/>
            <person name="Overmann J."/>
            <person name="Amann R."/>
            <person name="Jetten M.S.M."/>
            <person name="Mascher T."/>
            <person name="Medema M.H."/>
            <person name="Devos D.P."/>
            <person name="Kaster A.-K."/>
            <person name="Ovreas L."/>
            <person name="Rohde M."/>
            <person name="Galperin M.Y."/>
            <person name="Jogler C."/>
        </authorList>
    </citation>
    <scope>NUCLEOTIDE SEQUENCE [LARGE SCALE GENOMIC DNA]</scope>
    <source>
        <strain evidence="4 5">ETA_A1</strain>
    </source>
</reference>
<dbReference type="Gene3D" id="2.40.128.600">
    <property type="match status" value="1"/>
</dbReference>
<evidence type="ECO:0000256" key="1">
    <source>
        <dbReference type="SAM" id="SignalP"/>
    </source>
</evidence>
<evidence type="ECO:0000259" key="2">
    <source>
        <dbReference type="Pfam" id="PF00144"/>
    </source>
</evidence>
<dbReference type="RefSeq" id="WP_145240807.1">
    <property type="nucleotide sequence ID" value="NZ_CP036273.1"/>
</dbReference>
<dbReference type="Gene3D" id="3.40.710.10">
    <property type="entry name" value="DD-peptidase/beta-lactamase superfamily"/>
    <property type="match status" value="1"/>
</dbReference>
<feature type="signal peptide" evidence="1">
    <location>
        <begin position="1"/>
        <end position="18"/>
    </location>
</feature>
<dbReference type="EC" id="3.4.16.4" evidence="4"/>
<evidence type="ECO:0000313" key="5">
    <source>
        <dbReference type="Proteomes" id="UP000319576"/>
    </source>
</evidence>
<organism evidence="4 5">
    <name type="scientific">Urbifossiella limnaea</name>
    <dbReference type="NCBI Taxonomy" id="2528023"/>
    <lineage>
        <taxon>Bacteria</taxon>
        <taxon>Pseudomonadati</taxon>
        <taxon>Planctomycetota</taxon>
        <taxon>Planctomycetia</taxon>
        <taxon>Gemmatales</taxon>
        <taxon>Gemmataceae</taxon>
        <taxon>Urbifossiella</taxon>
    </lineage>
</organism>
<dbReference type="InterPro" id="IPR001466">
    <property type="entry name" value="Beta-lactam-related"/>
</dbReference>
<accession>A0A517XVY6</accession>
<dbReference type="KEGG" id="uli:ETAA1_36500"/>
<name>A0A517XVY6_9BACT</name>
<dbReference type="Pfam" id="PF11954">
    <property type="entry name" value="DUF3471"/>
    <property type="match status" value="1"/>
</dbReference>
<dbReference type="AlphaFoldDB" id="A0A517XVY6"/>
<feature type="domain" description="Beta-lactamase-related" evidence="2">
    <location>
        <begin position="29"/>
        <end position="360"/>
    </location>
</feature>
<dbReference type="InterPro" id="IPR021860">
    <property type="entry name" value="Peptidase_S12_Pab87-rel_C"/>
</dbReference>
<dbReference type="SUPFAM" id="SSF56601">
    <property type="entry name" value="beta-lactamase/transpeptidase-like"/>
    <property type="match status" value="1"/>
</dbReference>
<protein>
    <submittedName>
        <fullName evidence="4">D-alanyl-D-alanine carboxypeptidase</fullName>
        <ecNumber evidence="4">3.4.16.4</ecNumber>
    </submittedName>
</protein>
<dbReference type="InterPro" id="IPR012338">
    <property type="entry name" value="Beta-lactam/transpept-like"/>
</dbReference>
<feature type="domain" description="Peptidase S12 Pab87-related C-terminal" evidence="3">
    <location>
        <begin position="407"/>
        <end position="504"/>
    </location>
</feature>
<dbReference type="Proteomes" id="UP000319576">
    <property type="component" value="Chromosome"/>
</dbReference>
<feature type="chain" id="PRO_5021753736" evidence="1">
    <location>
        <begin position="19"/>
        <end position="508"/>
    </location>
</feature>
<evidence type="ECO:0000259" key="3">
    <source>
        <dbReference type="Pfam" id="PF11954"/>
    </source>
</evidence>
<keyword evidence="5" id="KW-1185">Reference proteome</keyword>
<evidence type="ECO:0000313" key="4">
    <source>
        <dbReference type="EMBL" id="QDU21678.1"/>
    </source>
</evidence>
<keyword evidence="4" id="KW-0121">Carboxypeptidase</keyword>
<dbReference type="GO" id="GO:0009002">
    <property type="term" value="F:serine-type D-Ala-D-Ala carboxypeptidase activity"/>
    <property type="evidence" value="ECO:0007669"/>
    <property type="project" value="UniProtKB-EC"/>
</dbReference>
<dbReference type="PANTHER" id="PTHR46825">
    <property type="entry name" value="D-ALANYL-D-ALANINE-CARBOXYPEPTIDASE/ENDOPEPTIDASE AMPH"/>
    <property type="match status" value="1"/>
</dbReference>
<dbReference type="EMBL" id="CP036273">
    <property type="protein sequence ID" value="QDU21678.1"/>
    <property type="molecule type" value="Genomic_DNA"/>
</dbReference>
<dbReference type="InterPro" id="IPR050491">
    <property type="entry name" value="AmpC-like"/>
</dbReference>
<dbReference type="OrthoDB" id="284523at2"/>
<dbReference type="PANTHER" id="PTHR46825:SF15">
    <property type="entry name" value="BETA-LACTAMASE-RELATED DOMAIN-CONTAINING PROTEIN"/>
    <property type="match status" value="1"/>
</dbReference>
<dbReference type="Pfam" id="PF00144">
    <property type="entry name" value="Beta-lactamase"/>
    <property type="match status" value="1"/>
</dbReference>
<sequence precursor="true">MRSLFALVLALAPVRAAAAEPVLEAKDVDAVVESALKEFQAPGAAVVVVKDDKVIHLKGYGVRRLGGDAAVTPDTVFPIASCSKPFTAALLAQLVDAGKLKWDDRVSDHLDLFRLSDPLADREVTFRDLLSHRTGMPRHDMLWVAYTADTSDLIRRWGRAKSSTSFRSTWEYANVPFTTAGVVAGKLNGSDWAAAAKARLFDPLGMASTSGTAKAGQAAADHATPHYRGFDRSITPIIWDDIDHAGGAGCINSTARDMGNWLRAQLAGGKLGDKDVIPARQLKEMHSPQMVVKTDGAFAPFFPAKSTAYASYGLGWFVHDYRGHKCVSHGGTLTGFRAQCMMIPEKKLGVFVACNLRPSALPEVVTKSVLDRALGLPLEDWVKFHKEGFALAELNVINARVKRDKEQKKDTKPSLAPEKYAGRYEDRAYGTAVVAEADGKLMLRWGRLALRLDHYHFDTFTAVPVEPRDEVVSFDRTTLDVRFRLGTNGDVEGLTFLEQDFRREAGKK</sequence>